<evidence type="ECO:0000256" key="1">
    <source>
        <dbReference type="ARBA" id="ARBA00001232"/>
    </source>
</evidence>
<evidence type="ECO:0000256" key="7">
    <source>
        <dbReference type="ARBA" id="ARBA00023264"/>
    </source>
</evidence>
<comment type="function">
    <text evidence="10">Catalyzes the reversible formation of acyl-phosphate (acyl-PO(4)) from acyl-[acyl-carrier-protein] (acyl-ACP). This enzyme utilizes acyl-ACP as fatty acyl donor, but not acyl-CoA.</text>
</comment>
<name>A0A1C0B883_9BACT</name>
<evidence type="ECO:0000256" key="2">
    <source>
        <dbReference type="ARBA" id="ARBA00022490"/>
    </source>
</evidence>
<keyword evidence="5 10" id="KW-0443">Lipid metabolism</keyword>
<dbReference type="UniPathway" id="UPA00085"/>
<evidence type="ECO:0000256" key="6">
    <source>
        <dbReference type="ARBA" id="ARBA00023209"/>
    </source>
</evidence>
<comment type="subunit">
    <text evidence="9 10">Homodimer. Probably interacts with PlsY.</text>
</comment>
<evidence type="ECO:0000256" key="9">
    <source>
        <dbReference type="ARBA" id="ARBA00046608"/>
    </source>
</evidence>
<sequence length="341" mass="36575">MIKIAIDAMGGDFGPEPIMEGLILAIRNNNNFTALAVGDKDILSKLIPPAFSSRIEIIDTKDVISMNDHATDALKRKESTIYKAIDLVREGKADAVVSAGHSGASMSLATLRIGRIKGVSRPAIATLMPTSENQNTLVLDVGANVDSDARNLFEFAVMGQAYAQTVLRLDEPIVGLLSNGEEESKGNEVTKEAYKMLKRVPNFAGNVEGNDIFKGTVDVVVCDGFVGNILLKTAEGVADTIGKIIKKNLKRSLISIAGAVLMQKVFKNLKVRVDYAEYGGAPLLGVKAPVIISHGKSNPKAIKNAIFQALLSASSNLEDIIEQRLVKYSVKEECSTESTTN</sequence>
<dbReference type="STRING" id="544718.AAX25_00214"/>
<evidence type="ECO:0000256" key="4">
    <source>
        <dbReference type="ARBA" id="ARBA00022679"/>
    </source>
</evidence>
<dbReference type="Gene3D" id="3.40.718.10">
    <property type="entry name" value="Isopropylmalate Dehydrogenase"/>
    <property type="match status" value="1"/>
</dbReference>
<dbReference type="RefSeq" id="WP_066180983.1">
    <property type="nucleotide sequence ID" value="NZ_LCUJ01000002.1"/>
</dbReference>
<evidence type="ECO:0000256" key="8">
    <source>
        <dbReference type="ARBA" id="ARBA00024069"/>
    </source>
</evidence>
<dbReference type="EMBL" id="LCUJ01000002">
    <property type="protein sequence ID" value="OCL99815.1"/>
    <property type="molecule type" value="Genomic_DNA"/>
</dbReference>
<dbReference type="OrthoDB" id="9806408at2"/>
<dbReference type="GO" id="GO:0005737">
    <property type="term" value="C:cytoplasm"/>
    <property type="evidence" value="ECO:0007669"/>
    <property type="project" value="UniProtKB-SubCell"/>
</dbReference>
<reference evidence="12" key="1">
    <citation type="submission" date="2015-05" db="EMBL/GenBank/DDBJ databases">
        <authorList>
            <person name="Rovetto F."/>
            <person name="Cocolin L."/>
            <person name="Illeghems K."/>
            <person name="Van Nieuwerburgh F."/>
            <person name="Houf K."/>
        </authorList>
    </citation>
    <scope>NUCLEOTIDE SEQUENCE [LARGE SCALE GENOMIC DNA]</scope>
    <source>
        <strain evidence="12">DU22</strain>
    </source>
</reference>
<evidence type="ECO:0000313" key="11">
    <source>
        <dbReference type="EMBL" id="OCL99815.1"/>
    </source>
</evidence>
<evidence type="ECO:0000256" key="5">
    <source>
        <dbReference type="ARBA" id="ARBA00023098"/>
    </source>
</evidence>
<evidence type="ECO:0000256" key="3">
    <source>
        <dbReference type="ARBA" id="ARBA00022516"/>
    </source>
</evidence>
<dbReference type="SUPFAM" id="SSF53659">
    <property type="entry name" value="Isocitrate/Isopropylmalate dehydrogenase-like"/>
    <property type="match status" value="1"/>
</dbReference>
<dbReference type="GO" id="GO:0006633">
    <property type="term" value="P:fatty acid biosynthetic process"/>
    <property type="evidence" value="ECO:0007669"/>
    <property type="project" value="UniProtKB-UniRule"/>
</dbReference>
<keyword evidence="2 10" id="KW-0963">Cytoplasm</keyword>
<dbReference type="Proteomes" id="UP000093281">
    <property type="component" value="Unassembled WGS sequence"/>
</dbReference>
<evidence type="ECO:0000313" key="12">
    <source>
        <dbReference type="Proteomes" id="UP000093281"/>
    </source>
</evidence>
<comment type="catalytic activity">
    <reaction evidence="1 10">
        <text>a fatty acyl-[ACP] + phosphate = an acyl phosphate + holo-[ACP]</text>
        <dbReference type="Rhea" id="RHEA:42292"/>
        <dbReference type="Rhea" id="RHEA-COMP:9685"/>
        <dbReference type="Rhea" id="RHEA-COMP:14125"/>
        <dbReference type="ChEBI" id="CHEBI:43474"/>
        <dbReference type="ChEBI" id="CHEBI:59918"/>
        <dbReference type="ChEBI" id="CHEBI:64479"/>
        <dbReference type="ChEBI" id="CHEBI:138651"/>
        <dbReference type="EC" id="2.3.1.274"/>
    </reaction>
</comment>
<dbReference type="GO" id="GO:0008654">
    <property type="term" value="P:phospholipid biosynthetic process"/>
    <property type="evidence" value="ECO:0007669"/>
    <property type="project" value="UniProtKB-KW"/>
</dbReference>
<dbReference type="PATRIC" id="fig|544718.43.peg.210"/>
<dbReference type="EC" id="2.3.1.274" evidence="8 10"/>
<proteinExistence type="inferred from homology"/>
<evidence type="ECO:0000256" key="10">
    <source>
        <dbReference type="HAMAP-Rule" id="MF_00019"/>
    </source>
</evidence>
<dbReference type="InterPro" id="IPR012281">
    <property type="entry name" value="Phospholipid_synth_PlsX-like"/>
</dbReference>
<accession>A0A1C0B883</accession>
<dbReference type="NCBIfam" id="TIGR00182">
    <property type="entry name" value="plsX"/>
    <property type="match status" value="1"/>
</dbReference>
<keyword evidence="11" id="KW-0012">Acyltransferase</keyword>
<comment type="pathway">
    <text evidence="10">Lipid metabolism; phospholipid metabolism.</text>
</comment>
<comment type="similarity">
    <text evidence="10">Belongs to the PlsX family.</text>
</comment>
<comment type="subcellular location">
    <subcellularLocation>
        <location evidence="10">Cytoplasm</location>
    </subcellularLocation>
    <text evidence="10">Associated with the membrane possibly through PlsY.</text>
</comment>
<dbReference type="HAMAP" id="MF_00019">
    <property type="entry name" value="PlsX"/>
    <property type="match status" value="1"/>
</dbReference>
<dbReference type="AlphaFoldDB" id="A0A1C0B883"/>
<keyword evidence="6 10" id="KW-0594">Phospholipid biosynthesis</keyword>
<dbReference type="InterPro" id="IPR003664">
    <property type="entry name" value="FA_synthesis"/>
</dbReference>
<dbReference type="PANTHER" id="PTHR30100">
    <property type="entry name" value="FATTY ACID/PHOSPHOLIPID SYNTHESIS PROTEIN PLSX"/>
    <property type="match status" value="1"/>
</dbReference>
<dbReference type="PANTHER" id="PTHR30100:SF1">
    <property type="entry name" value="PHOSPHATE ACYLTRANSFERASE"/>
    <property type="match status" value="1"/>
</dbReference>
<dbReference type="Pfam" id="PF02504">
    <property type="entry name" value="FA_synthesis"/>
    <property type="match status" value="1"/>
</dbReference>
<gene>
    <name evidence="10 11" type="primary">plsX</name>
    <name evidence="11" type="ORF">AAX29_00865</name>
</gene>
<comment type="caution">
    <text evidence="11">The sequence shown here is derived from an EMBL/GenBank/DDBJ whole genome shotgun (WGS) entry which is preliminary data.</text>
</comment>
<keyword evidence="7 10" id="KW-1208">Phospholipid metabolism</keyword>
<organism evidence="11 12">
    <name type="scientific">Aliarcobacter thereius</name>
    <dbReference type="NCBI Taxonomy" id="544718"/>
    <lineage>
        <taxon>Bacteria</taxon>
        <taxon>Pseudomonadati</taxon>
        <taxon>Campylobacterota</taxon>
        <taxon>Epsilonproteobacteria</taxon>
        <taxon>Campylobacterales</taxon>
        <taxon>Arcobacteraceae</taxon>
        <taxon>Aliarcobacter</taxon>
    </lineage>
</organism>
<keyword evidence="4 10" id="KW-0808">Transferase</keyword>
<keyword evidence="3 10" id="KW-0444">Lipid biosynthesis</keyword>
<protein>
    <recommendedName>
        <fullName evidence="8 10">Phosphate acyltransferase</fullName>
        <ecNumber evidence="8 10">2.3.1.274</ecNumber>
    </recommendedName>
    <alternativeName>
        <fullName evidence="10">Acyl-ACP phosphotransacylase</fullName>
    </alternativeName>
    <alternativeName>
        <fullName evidence="10">Acyl-[acyl-carrier-protein]--phosphate acyltransferase</fullName>
    </alternativeName>
    <alternativeName>
        <fullName evidence="10">Phosphate-acyl-ACP acyltransferase</fullName>
    </alternativeName>
</protein>
<dbReference type="GO" id="GO:0043811">
    <property type="term" value="F:phosphate:acyl-[acyl carrier protein] acyltransferase activity"/>
    <property type="evidence" value="ECO:0007669"/>
    <property type="project" value="UniProtKB-UniRule"/>
</dbReference>
<dbReference type="PIRSF" id="PIRSF002465">
    <property type="entry name" value="Phsphlp_syn_PlsX"/>
    <property type="match status" value="1"/>
</dbReference>